<dbReference type="SMART" id="SM00438">
    <property type="entry name" value="ZnF_NFX"/>
    <property type="match status" value="11"/>
</dbReference>
<dbReference type="SUPFAM" id="SSF57850">
    <property type="entry name" value="RING/U-box"/>
    <property type="match status" value="1"/>
</dbReference>
<feature type="region of interest" description="Disordered" evidence="7">
    <location>
        <begin position="881"/>
        <end position="923"/>
    </location>
</feature>
<evidence type="ECO:0000256" key="8">
    <source>
        <dbReference type="SAM" id="Phobius"/>
    </source>
</evidence>
<evidence type="ECO:0000259" key="9">
    <source>
        <dbReference type="PROSITE" id="PS50089"/>
    </source>
</evidence>
<name>A0ABM1W048_APLCA</name>
<keyword evidence="2" id="KW-0479">Metal-binding</keyword>
<keyword evidence="5" id="KW-0862">Zinc</keyword>
<organism evidence="10 11">
    <name type="scientific">Aplysia californica</name>
    <name type="common">California sea hare</name>
    <dbReference type="NCBI Taxonomy" id="6500"/>
    <lineage>
        <taxon>Eukaryota</taxon>
        <taxon>Metazoa</taxon>
        <taxon>Spiralia</taxon>
        <taxon>Lophotrochozoa</taxon>
        <taxon>Mollusca</taxon>
        <taxon>Gastropoda</taxon>
        <taxon>Heterobranchia</taxon>
        <taxon>Euthyneura</taxon>
        <taxon>Tectipleura</taxon>
        <taxon>Aplysiida</taxon>
        <taxon>Aplysioidea</taxon>
        <taxon>Aplysiidae</taxon>
        <taxon>Aplysia</taxon>
    </lineage>
</organism>
<feature type="region of interest" description="Disordered" evidence="7">
    <location>
        <begin position="50"/>
        <end position="118"/>
    </location>
</feature>
<evidence type="ECO:0000256" key="1">
    <source>
        <dbReference type="ARBA" id="ARBA00007269"/>
    </source>
</evidence>
<reference evidence="11" key="1">
    <citation type="submission" date="2025-08" db="UniProtKB">
        <authorList>
            <consortium name="RefSeq"/>
        </authorList>
    </citation>
    <scope>IDENTIFICATION</scope>
</reference>
<proteinExistence type="inferred from homology"/>
<dbReference type="CDD" id="cd16697">
    <property type="entry name" value="RING-CH-C4HC3_NFXL1"/>
    <property type="match status" value="1"/>
</dbReference>
<feature type="compositionally biased region" description="Basic and acidic residues" evidence="7">
    <location>
        <begin position="881"/>
        <end position="912"/>
    </location>
</feature>
<evidence type="ECO:0000256" key="4">
    <source>
        <dbReference type="ARBA" id="ARBA00022771"/>
    </source>
</evidence>
<keyword evidence="10" id="KW-1185">Reference proteome</keyword>
<evidence type="ECO:0000256" key="7">
    <source>
        <dbReference type="SAM" id="MobiDB-lite"/>
    </source>
</evidence>
<keyword evidence="8" id="KW-0812">Transmembrane</keyword>
<feature type="transmembrane region" description="Helical" evidence="8">
    <location>
        <begin position="937"/>
        <end position="957"/>
    </location>
</feature>
<evidence type="ECO:0000256" key="2">
    <source>
        <dbReference type="ARBA" id="ARBA00022723"/>
    </source>
</evidence>
<feature type="compositionally biased region" description="Low complexity" evidence="7">
    <location>
        <begin position="94"/>
        <end position="107"/>
    </location>
</feature>
<dbReference type="Proteomes" id="UP000694888">
    <property type="component" value="Unplaced"/>
</dbReference>
<evidence type="ECO:0000256" key="6">
    <source>
        <dbReference type="PROSITE-ProRule" id="PRU00175"/>
    </source>
</evidence>
<keyword evidence="4 6" id="KW-0863">Zinc-finger</keyword>
<dbReference type="InterPro" id="IPR034078">
    <property type="entry name" value="NFX1_fam"/>
</dbReference>
<protein>
    <submittedName>
        <fullName evidence="11">NF-X1-type zinc finger protein NFXL1 isoform X1</fullName>
    </submittedName>
</protein>
<dbReference type="InterPro" id="IPR001841">
    <property type="entry name" value="Znf_RING"/>
</dbReference>
<dbReference type="PANTHER" id="PTHR12360">
    <property type="entry name" value="NUCLEAR TRANSCRIPTION FACTOR, X-BOX BINDING 1 NFX1"/>
    <property type="match status" value="1"/>
</dbReference>
<dbReference type="PANTHER" id="PTHR12360:SF1">
    <property type="entry name" value="NF-X1-TYPE ZINC FINGER PROTEIN NFXL1"/>
    <property type="match status" value="1"/>
</dbReference>
<dbReference type="GeneID" id="101850930"/>
<dbReference type="RefSeq" id="XP_035828041.1">
    <property type="nucleotide sequence ID" value="XM_035972148.1"/>
</dbReference>
<keyword evidence="8" id="KW-0472">Membrane</keyword>
<dbReference type="Pfam" id="PF01422">
    <property type="entry name" value="zf-NF-X1"/>
    <property type="match status" value="10"/>
</dbReference>
<dbReference type="PROSITE" id="PS50089">
    <property type="entry name" value="ZF_RING_2"/>
    <property type="match status" value="1"/>
</dbReference>
<evidence type="ECO:0000256" key="3">
    <source>
        <dbReference type="ARBA" id="ARBA00022737"/>
    </source>
</evidence>
<accession>A0ABM1W048</accession>
<sequence length="961" mass="106953">MDQIYDYVQRADSTGYWVGSVETKHEIQAQLRRLIKKQDLFSVSMSSQPAFLRGRGRGRGSRNPAPANQAAATSPFGPRAVNGNGFPPQRPGYASAASQKSSASPRSPGYKSPGLEKQSLEACKIDQSLRSVEDMFAKARTEHMESAQRYLQGTAEDLDDSEDEEEDIGSLVLNGVFKSYASSYANDSGDHDDVNSAQEKLLHSFRSGTSACLVCIETIKKDEPIWSCVGCYCMFHIPCIQKWVREGVYQKQYSSGEFSSDKPTDHIPWFCPKCRHEYSQSECPSQYYCFCGKQRDPKFDPWLVPHSCGNVCGRQLKPNCGHTCLLLCHPGPCPPCPVMGKTKCYCGKSSPRATRCSAREWACGKVCGRTLSCRQHTCPEKCHAGECAPCTKTSLQACCCGKQKSERPCDSVSWKCDKVCGKTLSCGNHVCEEVCHSGRCGECPRSGRRKCPCGKTEFQLPCTEDIPTCGDTCSKPLTCGAHTCTQRCHLGECGQCMQMAVKKCRCGQRQKEIPCYKEFQCDKKCSNMRNCGVHKCNRKCCDGGCPSCEQICGKTLRCRNHKCASRCHKGPCYPCPLTVDISCFCKKTKISVPCGRERETKPPKCKLPCLAPSECHHPARQKHRCHFGECPPCSFVCGQRLKGCEHSCPLKCHDAVKTRFEEKAEKGFPWETTKVRIEKVAKPCPPCQVPIPTQCLGRHETSDIPCHRVKPYSCGRVCGRKLACGNHVCQQDCHTVTGAPSVHEAGAECPPCDLGCEAKRPKGCNHACVKPCHSAPCPPCLIMVRMRCHCQTLVKHIECNKWLAASTQLQDTLKSCGQPCPKEMACGHPCGQVCHSGVCPNVDKCEKKVTLRCKCRRIKKEMVCRQKATAVKPVCDENCKSNKKNDDESTKKKEEEEKRKQEAELEEYERMMKGRKKKPRKQREEIVEESFLQKYKLYMVAFMVCALALVVGAVVIMQVES</sequence>
<evidence type="ECO:0000256" key="5">
    <source>
        <dbReference type="ARBA" id="ARBA00022833"/>
    </source>
</evidence>
<keyword evidence="8" id="KW-1133">Transmembrane helix</keyword>
<dbReference type="InterPro" id="IPR000967">
    <property type="entry name" value="Znf_NFX1"/>
</dbReference>
<dbReference type="CDD" id="cd06008">
    <property type="entry name" value="NF-X1-zinc-finger"/>
    <property type="match status" value="4"/>
</dbReference>
<evidence type="ECO:0000313" key="11">
    <source>
        <dbReference type="RefSeq" id="XP_035828041.1"/>
    </source>
</evidence>
<comment type="similarity">
    <text evidence="1">Belongs to the NFX1 family.</text>
</comment>
<feature type="domain" description="RING-type" evidence="9">
    <location>
        <begin position="212"/>
        <end position="275"/>
    </location>
</feature>
<keyword evidence="3" id="KW-0677">Repeat</keyword>
<gene>
    <name evidence="11" type="primary">LOC101850930</name>
</gene>
<evidence type="ECO:0000313" key="10">
    <source>
        <dbReference type="Proteomes" id="UP000694888"/>
    </source>
</evidence>